<dbReference type="GO" id="GO:0005737">
    <property type="term" value="C:cytoplasm"/>
    <property type="evidence" value="ECO:0007669"/>
    <property type="project" value="TreeGrafter"/>
</dbReference>
<accession>A0A023EX47</accession>
<keyword evidence="6 10" id="KW-1133">Transmembrane helix</keyword>
<evidence type="ECO:0000256" key="6">
    <source>
        <dbReference type="ARBA" id="ARBA00022989"/>
    </source>
</evidence>
<feature type="transmembrane region" description="Helical" evidence="10">
    <location>
        <begin position="88"/>
        <end position="109"/>
    </location>
</feature>
<feature type="region of interest" description="Disordered" evidence="9">
    <location>
        <begin position="554"/>
        <end position="589"/>
    </location>
</feature>
<keyword evidence="7 10" id="KW-0472">Membrane</keyword>
<keyword evidence="8" id="KW-0325">Glycoprotein</keyword>
<protein>
    <submittedName>
        <fullName evidence="11">Putative plasma membrane glycoprotein cd36</fullName>
    </submittedName>
</protein>
<reference evidence="11" key="1">
    <citation type="journal article" date="2014" name="PLoS Negl. Trop. Dis.">
        <title>Identification and characterization of seminal fluid proteins in the Asian tiger mosquito, Aedes albopictus.</title>
        <authorList>
            <person name="Boes K.E."/>
            <person name="Ribeiro J.M."/>
            <person name="Wong A."/>
            <person name="Harrington L.C."/>
            <person name="Wolfner M.F."/>
            <person name="Sirot L.K."/>
        </authorList>
    </citation>
    <scope>NUCLEOTIDE SEQUENCE</scope>
    <source>
        <tissue evidence="11">Reproductive organs</tissue>
    </source>
</reference>
<evidence type="ECO:0000256" key="3">
    <source>
        <dbReference type="ARBA" id="ARBA00010532"/>
    </source>
</evidence>
<feature type="compositionally biased region" description="Polar residues" evidence="9">
    <location>
        <begin position="558"/>
        <end position="568"/>
    </location>
</feature>
<dbReference type="InterPro" id="IPR002159">
    <property type="entry name" value="CD36_fam"/>
</dbReference>
<keyword evidence="5 10" id="KW-0812">Transmembrane</keyword>
<sequence length="589" mass="66641">AFYLPVPSTLVERDVNKFAALRCAALLPQQRQPRFQSAGAASSLRLVAYSRVELGCGWIGVIRVARFSVANRIYLEVFGRANMRIDKFFCVAAVGGILAMAGAVFALFWGDILDAIIVKEKVLTPTSRAFKLWRRPQVPIQWSITLFNWTNAEAFLARKAAKPTFSEVGPFRYSETLEKVDARFNTKNSTISYRRRSFFNPDDLLDEVLLTRRVTNLNVVALTAANRGKSEGYGIERGISFALYNLEQKVLVTQQAGELLFDGYREPMIGEMLEVLGATPQYGQDVEDRFGWFRAVNGSKKFHGFFNMNTGKEDASRYGLIRQWNYRDRAAFGRGRCGLYDGFAGELFPTKIRHDQALRMFMMELCRAVSFEFDREEEVHGVLGYRFVANERTMDDVCFEDKEFLPRGVINVTDCEDGAPLFASYPHFFAADERYAAEMEGMHPDGERHQSFVTIEPKTGTVLRSSIRLQINALLQRYSGVALYQDAPRSYVPLLWYSKSFDLPQEEAIKLRSLLDVSQLGYLGGFAVAGLGLVVTLLAIGLRCAVRRTHKKARLNAGGQQRPTSNGDTRGDYEFVQNEQNKDKDRIKL</sequence>
<keyword evidence="4" id="KW-1003">Cell membrane</keyword>
<dbReference type="PRINTS" id="PR01609">
    <property type="entry name" value="CD36FAMILY"/>
</dbReference>
<dbReference type="GO" id="GO:0005886">
    <property type="term" value="C:plasma membrane"/>
    <property type="evidence" value="ECO:0007669"/>
    <property type="project" value="UniProtKB-SubCell"/>
</dbReference>
<feature type="compositionally biased region" description="Basic and acidic residues" evidence="9">
    <location>
        <begin position="580"/>
        <end position="589"/>
    </location>
</feature>
<dbReference type="VEuPathDB" id="VectorBase:AALF000554"/>
<name>A0A023EX47_AEDAL</name>
<dbReference type="GO" id="GO:0005044">
    <property type="term" value="F:scavenger receptor activity"/>
    <property type="evidence" value="ECO:0007669"/>
    <property type="project" value="TreeGrafter"/>
</dbReference>
<evidence type="ECO:0000256" key="8">
    <source>
        <dbReference type="ARBA" id="ARBA00023180"/>
    </source>
</evidence>
<evidence type="ECO:0000313" key="11">
    <source>
        <dbReference type="EMBL" id="JAC12944.1"/>
    </source>
</evidence>
<dbReference type="VEuPathDB" id="VectorBase:AALC636_030091"/>
<dbReference type="PANTHER" id="PTHR11923">
    <property type="entry name" value="SCAVENGER RECEPTOR CLASS B TYPE-1 SR-B1"/>
    <property type="match status" value="1"/>
</dbReference>
<feature type="non-terminal residue" evidence="11">
    <location>
        <position position="1"/>
    </location>
</feature>
<comment type="similarity">
    <text evidence="3">Belongs to the CD36 family.</text>
</comment>
<evidence type="ECO:0000256" key="2">
    <source>
        <dbReference type="ARBA" id="ARBA00004236"/>
    </source>
</evidence>
<dbReference type="VEuPathDB" id="VectorBase:AALFPA_079581"/>
<evidence type="ECO:0000256" key="1">
    <source>
        <dbReference type="ARBA" id="ARBA00003156"/>
    </source>
</evidence>
<feature type="transmembrane region" description="Helical" evidence="10">
    <location>
        <begin position="520"/>
        <end position="546"/>
    </location>
</feature>
<proteinExistence type="evidence at transcript level"/>
<evidence type="ECO:0000256" key="7">
    <source>
        <dbReference type="ARBA" id="ARBA00023136"/>
    </source>
</evidence>
<dbReference type="Pfam" id="PF01130">
    <property type="entry name" value="CD36"/>
    <property type="match status" value="1"/>
</dbReference>
<dbReference type="AlphaFoldDB" id="A0A023EX47"/>
<dbReference type="VEuPathDB" id="VectorBase:AALF008253"/>
<evidence type="ECO:0000256" key="9">
    <source>
        <dbReference type="SAM" id="MobiDB-lite"/>
    </source>
</evidence>
<comment type="subcellular location">
    <subcellularLocation>
        <location evidence="2">Cell membrane</location>
    </subcellularLocation>
</comment>
<evidence type="ECO:0000256" key="4">
    <source>
        <dbReference type="ARBA" id="ARBA00022475"/>
    </source>
</evidence>
<dbReference type="EMBL" id="GAPW01000654">
    <property type="protein sequence ID" value="JAC12944.1"/>
    <property type="molecule type" value="mRNA"/>
</dbReference>
<evidence type="ECO:0000256" key="10">
    <source>
        <dbReference type="SAM" id="Phobius"/>
    </source>
</evidence>
<dbReference type="PANTHER" id="PTHR11923:SF114">
    <property type="entry name" value="FI02050P-RELATED"/>
    <property type="match status" value="1"/>
</dbReference>
<evidence type="ECO:0000256" key="5">
    <source>
        <dbReference type="ARBA" id="ARBA00022692"/>
    </source>
</evidence>
<organism evidence="11">
    <name type="scientific">Aedes albopictus</name>
    <name type="common">Asian tiger mosquito</name>
    <name type="synonym">Stegomyia albopicta</name>
    <dbReference type="NCBI Taxonomy" id="7160"/>
    <lineage>
        <taxon>Eukaryota</taxon>
        <taxon>Metazoa</taxon>
        <taxon>Ecdysozoa</taxon>
        <taxon>Arthropoda</taxon>
        <taxon>Hexapoda</taxon>
        <taxon>Insecta</taxon>
        <taxon>Pterygota</taxon>
        <taxon>Neoptera</taxon>
        <taxon>Endopterygota</taxon>
        <taxon>Diptera</taxon>
        <taxon>Nematocera</taxon>
        <taxon>Culicoidea</taxon>
        <taxon>Culicidae</taxon>
        <taxon>Culicinae</taxon>
        <taxon>Aedini</taxon>
        <taxon>Aedes</taxon>
        <taxon>Stegomyia</taxon>
    </lineage>
</organism>
<comment type="function">
    <text evidence="1">Plays an olfactory role that is not restricted to pheromone sensitivity.</text>
</comment>